<evidence type="ECO:0000256" key="1">
    <source>
        <dbReference type="ARBA" id="ARBA00022617"/>
    </source>
</evidence>
<evidence type="ECO:0000256" key="2">
    <source>
        <dbReference type="ARBA" id="ARBA00022723"/>
    </source>
</evidence>
<reference evidence="7" key="2">
    <citation type="journal article" date="2023" name="Nat. Commun.">
        <title>Cultivation of marine bacteria of the SAR202 clade.</title>
        <authorList>
            <person name="Lim Y."/>
            <person name="Seo J.H."/>
            <person name="Giovannoni S.J."/>
            <person name="Kang I."/>
            <person name="Cho J.C."/>
        </authorList>
    </citation>
    <scope>NUCLEOTIDE SEQUENCE</scope>
    <source>
        <strain evidence="7">JH1073</strain>
    </source>
</reference>
<dbReference type="PANTHER" id="PTHR33751:SF1">
    <property type="entry name" value="CBB3-TYPE CYTOCHROME C OXIDASE SUBUNIT FIXP"/>
    <property type="match status" value="1"/>
</dbReference>
<dbReference type="InterPro" id="IPR009056">
    <property type="entry name" value="Cyt_c-like_dom"/>
</dbReference>
<evidence type="ECO:0000313" key="9">
    <source>
        <dbReference type="Proteomes" id="UP001321249"/>
    </source>
</evidence>
<dbReference type="Pfam" id="PF13442">
    <property type="entry name" value="Cytochrome_CBB3"/>
    <property type="match status" value="1"/>
</dbReference>
<dbReference type="SUPFAM" id="SSF46626">
    <property type="entry name" value="Cytochrome c"/>
    <property type="match status" value="2"/>
</dbReference>
<dbReference type="AlphaFoldDB" id="A0AAJ5ZM69"/>
<evidence type="ECO:0000256" key="4">
    <source>
        <dbReference type="SAM" id="MobiDB-lite"/>
    </source>
</evidence>
<feature type="domain" description="Cytochrome c" evidence="5">
    <location>
        <begin position="46"/>
        <end position="103"/>
    </location>
</feature>
<organism evidence="7 8">
    <name type="scientific">Candidatus Lucifugimonas marina</name>
    <dbReference type="NCBI Taxonomy" id="3038979"/>
    <lineage>
        <taxon>Bacteria</taxon>
        <taxon>Bacillati</taxon>
        <taxon>Chloroflexota</taxon>
        <taxon>Dehalococcoidia</taxon>
        <taxon>SAR202 cluster</taxon>
        <taxon>Candidatus Lucifugimonadales</taxon>
        <taxon>Candidatus Lucifugimonadaceae</taxon>
        <taxon>Candidatus Lucifugimonas</taxon>
    </lineage>
</organism>
<evidence type="ECO:0000313" key="8">
    <source>
        <dbReference type="Proteomes" id="UP001219901"/>
    </source>
</evidence>
<reference evidence="8" key="3">
    <citation type="submission" date="2023-06" db="EMBL/GenBank/DDBJ databases">
        <title>Pangenomics reveal diversification of enzyme families and niche specialization in globally abundant SAR202 bacteria.</title>
        <authorList>
            <person name="Saw J.H.W."/>
        </authorList>
    </citation>
    <scope>NUCLEOTIDE SEQUENCE [LARGE SCALE GENOMIC DNA]</scope>
    <source>
        <strain evidence="8">JH1073</strain>
    </source>
</reference>
<feature type="compositionally biased region" description="Pro residues" evidence="4">
    <location>
        <begin position="151"/>
        <end position="165"/>
    </location>
</feature>
<dbReference type="Proteomes" id="UP001321249">
    <property type="component" value="Unassembled WGS sequence"/>
</dbReference>
<evidence type="ECO:0000313" key="6">
    <source>
        <dbReference type="EMBL" id="MDG0865593.1"/>
    </source>
</evidence>
<keyword evidence="3" id="KW-0408">Iron</keyword>
<evidence type="ECO:0000259" key="5">
    <source>
        <dbReference type="Pfam" id="PF13442"/>
    </source>
</evidence>
<dbReference type="EMBL" id="CP046147">
    <property type="protein sequence ID" value="WFG40773.1"/>
    <property type="molecule type" value="Genomic_DNA"/>
</dbReference>
<evidence type="ECO:0000256" key="3">
    <source>
        <dbReference type="ARBA" id="ARBA00023004"/>
    </source>
</evidence>
<dbReference type="Proteomes" id="UP001219901">
    <property type="component" value="Chromosome"/>
</dbReference>
<feature type="region of interest" description="Disordered" evidence="4">
    <location>
        <begin position="145"/>
        <end position="168"/>
    </location>
</feature>
<dbReference type="GO" id="GO:0009055">
    <property type="term" value="F:electron transfer activity"/>
    <property type="evidence" value="ECO:0007669"/>
    <property type="project" value="InterPro"/>
</dbReference>
<keyword evidence="8" id="KW-1185">Reference proteome</keyword>
<proteinExistence type="predicted"/>
<dbReference type="InterPro" id="IPR050597">
    <property type="entry name" value="Cytochrome_c_Oxidase_Subunit"/>
</dbReference>
<dbReference type="InterPro" id="IPR036909">
    <property type="entry name" value="Cyt_c-like_dom_sf"/>
</dbReference>
<accession>A0AAJ5ZM69</accession>
<reference evidence="8 9" key="1">
    <citation type="submission" date="2019-11" db="EMBL/GenBank/DDBJ databases">
        <authorList>
            <person name="Cho J.-C."/>
        </authorList>
    </citation>
    <scope>NUCLEOTIDE SEQUENCE [LARGE SCALE GENOMIC DNA]</scope>
    <source>
        <strain evidence="7 8">JH1073</strain>
        <strain evidence="6 9">JH702</strain>
    </source>
</reference>
<keyword evidence="1" id="KW-0349">Heme</keyword>
<protein>
    <recommendedName>
        <fullName evidence="5">Cytochrome c domain-containing protein</fullName>
    </recommendedName>
</protein>
<dbReference type="EMBL" id="WMBE01000001">
    <property type="protein sequence ID" value="MDG0865593.1"/>
    <property type="molecule type" value="Genomic_DNA"/>
</dbReference>
<keyword evidence="2" id="KW-0479">Metal-binding</keyword>
<dbReference type="GO" id="GO:0020037">
    <property type="term" value="F:heme binding"/>
    <property type="evidence" value="ECO:0007669"/>
    <property type="project" value="InterPro"/>
</dbReference>
<gene>
    <name evidence="6" type="ORF">GKO46_00715</name>
    <name evidence="7" type="ORF">GKO48_08510</name>
</gene>
<dbReference type="Gene3D" id="1.10.760.10">
    <property type="entry name" value="Cytochrome c-like domain"/>
    <property type="match status" value="2"/>
</dbReference>
<sequence>MQEELHGYTRTELTYVDTLSAAPLGWEPSDIARASSEGYAEFVGYGCASCHGLDGKGSDSVPSVTGTTPRRLANMLEKGPKTMPAYADSHLVGADMDAIAAYLAGFAEATPTPEPIVRLTATPFPMPTATAAPVAAPAATPVPVATLAPGAPTPTPSPTPEPTATPAPVDTAQLENAQRLFFDVGCDICHGELAEGSSDGPAIEDMTAEEIRDFVRDPQRPANSKFSEAMDPYDIDSLSEEELDEIVFFLLNRINN</sequence>
<evidence type="ECO:0000313" key="7">
    <source>
        <dbReference type="EMBL" id="WFG40773.1"/>
    </source>
</evidence>
<dbReference type="PANTHER" id="PTHR33751">
    <property type="entry name" value="CBB3-TYPE CYTOCHROME C OXIDASE SUBUNIT FIXP"/>
    <property type="match status" value="1"/>
</dbReference>
<name>A0AAJ5ZM69_9CHLR</name>
<dbReference type="GO" id="GO:0046872">
    <property type="term" value="F:metal ion binding"/>
    <property type="evidence" value="ECO:0007669"/>
    <property type="project" value="UniProtKB-KW"/>
</dbReference>